<dbReference type="EMBL" id="SFCC01000011">
    <property type="protein sequence ID" value="RZQ61886.1"/>
    <property type="molecule type" value="Genomic_DNA"/>
</dbReference>
<reference evidence="9 10" key="1">
    <citation type="submission" date="2019-02" db="EMBL/GenBank/DDBJ databases">
        <title>Draft genome sequence of Amycolatopsis sp. 8-3EHSu isolated from roots of Suaeda maritima.</title>
        <authorList>
            <person name="Duangmal K."/>
            <person name="Chantavorakit T."/>
        </authorList>
    </citation>
    <scope>NUCLEOTIDE SEQUENCE [LARGE SCALE GENOMIC DNA]</scope>
    <source>
        <strain evidence="9 10">8-3EHSu</strain>
    </source>
</reference>
<evidence type="ECO:0000256" key="2">
    <source>
        <dbReference type="ARBA" id="ARBA00006571"/>
    </source>
</evidence>
<accession>A0A4Q7J583</accession>
<dbReference type="EC" id="3.4.24.77" evidence="3"/>
<gene>
    <name evidence="9" type="ORF">EWH70_23005</name>
</gene>
<evidence type="ECO:0000256" key="5">
    <source>
        <dbReference type="ARBA" id="ARBA00022723"/>
    </source>
</evidence>
<evidence type="ECO:0000313" key="9">
    <source>
        <dbReference type="EMBL" id="RZQ61886.1"/>
    </source>
</evidence>
<keyword evidence="9" id="KW-0645">Protease</keyword>
<dbReference type="PRINTS" id="PR00787">
    <property type="entry name" value="NEUTRALPTASE"/>
</dbReference>
<feature type="chain" id="PRO_5020841104" description="Extracellular small neutral protease" evidence="8">
    <location>
        <begin position="16"/>
        <end position="166"/>
    </location>
</feature>
<protein>
    <recommendedName>
        <fullName evidence="4">Extracellular small neutral protease</fullName>
        <ecNumber evidence="3">3.4.24.77</ecNumber>
    </recommendedName>
    <alternativeName>
        <fullName evidence="7">Snapalysin</fullName>
    </alternativeName>
</protein>
<dbReference type="Proteomes" id="UP000292003">
    <property type="component" value="Unassembled WGS sequence"/>
</dbReference>
<dbReference type="GO" id="GO:0006508">
    <property type="term" value="P:proteolysis"/>
    <property type="evidence" value="ECO:0007669"/>
    <property type="project" value="UniProtKB-KW"/>
</dbReference>
<organism evidence="9 10">
    <name type="scientific">Amycolatopsis suaedae</name>
    <dbReference type="NCBI Taxonomy" id="2510978"/>
    <lineage>
        <taxon>Bacteria</taxon>
        <taxon>Bacillati</taxon>
        <taxon>Actinomycetota</taxon>
        <taxon>Actinomycetes</taxon>
        <taxon>Pseudonocardiales</taxon>
        <taxon>Pseudonocardiaceae</taxon>
        <taxon>Amycolatopsis</taxon>
    </lineage>
</organism>
<evidence type="ECO:0000256" key="7">
    <source>
        <dbReference type="ARBA" id="ARBA00029927"/>
    </source>
</evidence>
<keyword evidence="6 9" id="KW-0482">Metalloprotease</keyword>
<keyword evidence="8" id="KW-0732">Signal</keyword>
<dbReference type="AlphaFoldDB" id="A0A4Q7J583"/>
<dbReference type="InterPro" id="IPR024079">
    <property type="entry name" value="MetalloPept_cat_dom_sf"/>
</dbReference>
<dbReference type="GO" id="GO:0004222">
    <property type="term" value="F:metalloendopeptidase activity"/>
    <property type="evidence" value="ECO:0007669"/>
    <property type="project" value="InterPro"/>
</dbReference>
<dbReference type="OrthoDB" id="5243084at2"/>
<feature type="signal peptide" evidence="8">
    <location>
        <begin position="1"/>
        <end position="15"/>
    </location>
</feature>
<dbReference type="GO" id="GO:0008270">
    <property type="term" value="F:zinc ion binding"/>
    <property type="evidence" value="ECO:0007669"/>
    <property type="project" value="InterPro"/>
</dbReference>
<dbReference type="GO" id="GO:0005576">
    <property type="term" value="C:extracellular region"/>
    <property type="evidence" value="ECO:0007669"/>
    <property type="project" value="InterPro"/>
</dbReference>
<evidence type="ECO:0000256" key="3">
    <source>
        <dbReference type="ARBA" id="ARBA00012325"/>
    </source>
</evidence>
<keyword evidence="10" id="KW-1185">Reference proteome</keyword>
<dbReference type="InterPro" id="IPR000013">
    <property type="entry name" value="Peptidase_M7"/>
</dbReference>
<dbReference type="Gene3D" id="3.40.390.10">
    <property type="entry name" value="Collagenase (Catalytic Domain)"/>
    <property type="match status" value="1"/>
</dbReference>
<evidence type="ECO:0000256" key="4">
    <source>
        <dbReference type="ARBA" id="ARBA00019129"/>
    </source>
</evidence>
<keyword evidence="5" id="KW-0479">Metal-binding</keyword>
<evidence type="ECO:0000256" key="1">
    <source>
        <dbReference type="ARBA" id="ARBA00000612"/>
    </source>
</evidence>
<name>A0A4Q7J583_9PSEU</name>
<comment type="catalytic activity">
    <reaction evidence="1">
        <text>Hydrolyzes proteins with a preference for Tyr or Phe in the P1' position. Has no action on amino-acid p-nitroanilides.</text>
        <dbReference type="EC" id="3.4.24.77"/>
    </reaction>
</comment>
<comment type="caution">
    <text evidence="9">The sequence shown here is derived from an EMBL/GenBank/DDBJ whole genome shotgun (WGS) entry which is preliminary data.</text>
</comment>
<evidence type="ECO:0000256" key="8">
    <source>
        <dbReference type="SAM" id="SignalP"/>
    </source>
</evidence>
<dbReference type="Pfam" id="PF02031">
    <property type="entry name" value="Peptidase_M7"/>
    <property type="match status" value="1"/>
</dbReference>
<comment type="similarity">
    <text evidence="2">Belongs to the peptidase M7 family.</text>
</comment>
<evidence type="ECO:0000313" key="10">
    <source>
        <dbReference type="Proteomes" id="UP000292003"/>
    </source>
</evidence>
<evidence type="ECO:0000256" key="6">
    <source>
        <dbReference type="ARBA" id="ARBA00023049"/>
    </source>
</evidence>
<dbReference type="SUPFAM" id="SSF55486">
    <property type="entry name" value="Metalloproteases ('zincins'), catalytic domain"/>
    <property type="match status" value="1"/>
</dbReference>
<keyword evidence="9" id="KW-0378">Hydrolase</keyword>
<sequence>MVTMFAALVAPAAAAAPAPEMVRTLYYNSSGAAEFQAAVDAGAAVWNRHVKNVKLVKGSPATIRVLADNGWPRAQVVRLGQGTWWMGRQAVRDGHDVTRISAHEFGHLLGLPDRRTGKCEDLMSGASAGTSCKNPNPNPAEIAEVERNFAGSMSIDADRFAGTFVG</sequence>
<proteinExistence type="inferred from homology"/>